<dbReference type="EMBL" id="WIXE01005693">
    <property type="protein sequence ID" value="KAK5981963.1"/>
    <property type="molecule type" value="Genomic_DNA"/>
</dbReference>
<accession>A0AAN8ISQ1</accession>
<dbReference type="Proteomes" id="UP001331761">
    <property type="component" value="Unassembled WGS sequence"/>
</dbReference>
<dbReference type="AlphaFoldDB" id="A0AAN8ISQ1"/>
<comment type="caution">
    <text evidence="1">The sequence shown here is derived from an EMBL/GenBank/DDBJ whole genome shotgun (WGS) entry which is preliminary data.</text>
</comment>
<proteinExistence type="predicted"/>
<organism evidence="1 2">
    <name type="scientific">Trichostrongylus colubriformis</name>
    <name type="common">Black scour worm</name>
    <dbReference type="NCBI Taxonomy" id="6319"/>
    <lineage>
        <taxon>Eukaryota</taxon>
        <taxon>Metazoa</taxon>
        <taxon>Ecdysozoa</taxon>
        <taxon>Nematoda</taxon>
        <taxon>Chromadorea</taxon>
        <taxon>Rhabditida</taxon>
        <taxon>Rhabditina</taxon>
        <taxon>Rhabditomorpha</taxon>
        <taxon>Strongyloidea</taxon>
        <taxon>Trichostrongylidae</taxon>
        <taxon>Trichostrongylus</taxon>
    </lineage>
</organism>
<reference evidence="1 2" key="1">
    <citation type="submission" date="2019-10" db="EMBL/GenBank/DDBJ databases">
        <title>Assembly and Annotation for the nematode Trichostrongylus colubriformis.</title>
        <authorList>
            <person name="Martin J."/>
        </authorList>
    </citation>
    <scope>NUCLEOTIDE SEQUENCE [LARGE SCALE GENOMIC DNA]</scope>
    <source>
        <strain evidence="1">G859</strain>
        <tissue evidence="1">Whole worm</tissue>
    </source>
</reference>
<keyword evidence="2" id="KW-1185">Reference proteome</keyword>
<feature type="non-terminal residue" evidence="1">
    <location>
        <position position="1"/>
    </location>
</feature>
<gene>
    <name evidence="1" type="ORF">GCK32_005785</name>
</gene>
<evidence type="ECO:0000313" key="1">
    <source>
        <dbReference type="EMBL" id="KAK5981963.1"/>
    </source>
</evidence>
<evidence type="ECO:0000313" key="2">
    <source>
        <dbReference type="Proteomes" id="UP001331761"/>
    </source>
</evidence>
<sequence length="89" mass="9870">YSLHGHRRLLVWDLSMGLSPLAVNDLAQQIPSKVTNTMIWLEKNENKSSKGIAYLALGLSTGEVQVHALETIRAKREGNLSAILKMLDD</sequence>
<name>A0AAN8ISQ1_TRICO</name>
<protein>
    <submittedName>
        <fullName evidence="1">Uncharacterized protein</fullName>
    </submittedName>
</protein>